<evidence type="ECO:0000313" key="2">
    <source>
        <dbReference type="EMBL" id="MPN53248.1"/>
    </source>
</evidence>
<dbReference type="CDD" id="cd01949">
    <property type="entry name" value="GGDEF"/>
    <property type="match status" value="1"/>
</dbReference>
<dbReference type="EMBL" id="VSSQ01120164">
    <property type="protein sequence ID" value="MPN53248.1"/>
    <property type="molecule type" value="Genomic_DNA"/>
</dbReference>
<dbReference type="InterPro" id="IPR000160">
    <property type="entry name" value="GGDEF_dom"/>
</dbReference>
<dbReference type="AlphaFoldDB" id="A0A645IPH8"/>
<evidence type="ECO:0000259" key="1">
    <source>
        <dbReference type="PROSITE" id="PS50887"/>
    </source>
</evidence>
<dbReference type="PANTHER" id="PTHR46663">
    <property type="entry name" value="DIGUANYLATE CYCLASE DGCT-RELATED"/>
    <property type="match status" value="1"/>
</dbReference>
<dbReference type="SMART" id="SM00267">
    <property type="entry name" value="GGDEF"/>
    <property type="match status" value="1"/>
</dbReference>
<gene>
    <name evidence="2" type="ORF">SDC9_200912</name>
</gene>
<name>A0A645IPH8_9ZZZZ</name>
<dbReference type="Pfam" id="PF00990">
    <property type="entry name" value="GGDEF"/>
    <property type="match status" value="1"/>
</dbReference>
<feature type="domain" description="GGDEF" evidence="1">
    <location>
        <begin position="1"/>
        <end position="90"/>
    </location>
</feature>
<dbReference type="InterPro" id="IPR029787">
    <property type="entry name" value="Nucleotide_cyclase"/>
</dbReference>
<dbReference type="Gene3D" id="3.30.70.270">
    <property type="match status" value="1"/>
</dbReference>
<dbReference type="NCBIfam" id="TIGR00254">
    <property type="entry name" value="GGDEF"/>
    <property type="match status" value="1"/>
</dbReference>
<organism evidence="2">
    <name type="scientific">bioreactor metagenome</name>
    <dbReference type="NCBI Taxonomy" id="1076179"/>
    <lineage>
        <taxon>unclassified sequences</taxon>
        <taxon>metagenomes</taxon>
        <taxon>ecological metagenomes</taxon>
    </lineage>
</organism>
<comment type="caution">
    <text evidence="2">The sequence shown here is derived from an EMBL/GenBank/DDBJ whole genome shotgun (WGS) entry which is preliminary data.</text>
</comment>
<dbReference type="InterPro" id="IPR043128">
    <property type="entry name" value="Rev_trsase/Diguanyl_cyclase"/>
</dbReference>
<dbReference type="PROSITE" id="PS50887">
    <property type="entry name" value="GGDEF"/>
    <property type="match status" value="1"/>
</dbReference>
<proteinExistence type="predicted"/>
<accession>A0A645IPH8</accession>
<dbReference type="PANTHER" id="PTHR46663:SF3">
    <property type="entry name" value="SLL0267 PROTEIN"/>
    <property type="match status" value="1"/>
</dbReference>
<reference evidence="2" key="1">
    <citation type="submission" date="2019-08" db="EMBL/GenBank/DDBJ databases">
        <authorList>
            <person name="Kucharzyk K."/>
            <person name="Murdoch R.W."/>
            <person name="Higgins S."/>
            <person name="Loffler F."/>
        </authorList>
    </citation>
    <scope>NUCLEOTIDE SEQUENCE</scope>
</reference>
<dbReference type="InterPro" id="IPR052163">
    <property type="entry name" value="DGC-Regulatory_Protein"/>
</dbReference>
<sequence length="106" mass="11986">MVCRFGGDEFIILFPKVQKEESISTIAEKVLKVFKNPFSIEGHELSVTSSIGVSLAPYDGKSLEELIKRADIAMYQCKGNGKNSYNVFSSKIEEKEPDMVNEYLWN</sequence>
<dbReference type="SUPFAM" id="SSF55073">
    <property type="entry name" value="Nucleotide cyclase"/>
    <property type="match status" value="1"/>
</dbReference>
<protein>
    <submittedName>
        <fullName evidence="2">Putative signaling protein</fullName>
    </submittedName>
</protein>